<organism evidence="3 4">
    <name type="scientific">Candidatus Afipia apatlaquensis</name>
    <dbReference type="NCBI Taxonomy" id="2712852"/>
    <lineage>
        <taxon>Bacteria</taxon>
        <taxon>Pseudomonadati</taxon>
        <taxon>Pseudomonadota</taxon>
        <taxon>Alphaproteobacteria</taxon>
        <taxon>Hyphomicrobiales</taxon>
        <taxon>Nitrobacteraceae</taxon>
        <taxon>Afipia</taxon>
    </lineage>
</organism>
<feature type="non-terminal residue" evidence="3">
    <location>
        <position position="130"/>
    </location>
</feature>
<comment type="caution">
    <text evidence="3">The sequence shown here is derived from an EMBL/GenBank/DDBJ whole genome shotgun (WGS) entry which is preliminary data.</text>
</comment>
<feature type="transmembrane region" description="Helical" evidence="2">
    <location>
        <begin position="94"/>
        <end position="117"/>
    </location>
</feature>
<dbReference type="Proteomes" id="UP000480266">
    <property type="component" value="Unassembled WGS sequence"/>
</dbReference>
<gene>
    <name evidence="3" type="ORF">G4V63_00385</name>
</gene>
<keyword evidence="4" id="KW-1185">Reference proteome</keyword>
<reference evidence="3" key="1">
    <citation type="submission" date="2020-02" db="EMBL/GenBank/DDBJ databases">
        <title>Draft genome sequence of Candidatus Afipia apatlaquensis IBT-C3, a potential strain for decolorization of textile dyes.</title>
        <authorList>
            <person name="Sanchez-Reyes A."/>
            <person name="Breton-Deval L."/>
            <person name="Mangelson H."/>
            <person name="Sanchez-Flores A."/>
        </authorList>
    </citation>
    <scope>NUCLEOTIDE SEQUENCE [LARGE SCALE GENOMIC DNA]</scope>
    <source>
        <strain evidence="3">IBT-C3</strain>
    </source>
</reference>
<dbReference type="AlphaFoldDB" id="A0A7C9VBL0"/>
<evidence type="ECO:0000313" key="4">
    <source>
        <dbReference type="Proteomes" id="UP000480266"/>
    </source>
</evidence>
<feature type="region of interest" description="Disordered" evidence="1">
    <location>
        <begin position="24"/>
        <end position="74"/>
    </location>
</feature>
<accession>A0A7C9VBL0</accession>
<sequence length="130" mass="13561">MAKNPKVKDPTEAALSAIQEALNIGDLPPSDSSRDNLARNEPSLGAASRGADLRSPVADDLGVPSFDRSPANDDRETIGAILQTIQKGRPRRNAYTVATLFSGLWIAGVGFLAFAFLPALESIVGQGSAG</sequence>
<proteinExistence type="predicted"/>
<keyword evidence="2" id="KW-0812">Transmembrane</keyword>
<evidence type="ECO:0000256" key="2">
    <source>
        <dbReference type="SAM" id="Phobius"/>
    </source>
</evidence>
<keyword evidence="2" id="KW-0472">Membrane</keyword>
<evidence type="ECO:0000313" key="3">
    <source>
        <dbReference type="EMBL" id="NGX93747.1"/>
    </source>
</evidence>
<name>A0A7C9VBL0_9BRAD</name>
<protein>
    <submittedName>
        <fullName evidence="3">Uncharacterized protein</fullName>
    </submittedName>
</protein>
<evidence type="ECO:0000256" key="1">
    <source>
        <dbReference type="SAM" id="MobiDB-lite"/>
    </source>
</evidence>
<dbReference type="EMBL" id="JAAMRR010000022">
    <property type="protein sequence ID" value="NGX93747.1"/>
    <property type="molecule type" value="Genomic_DNA"/>
</dbReference>
<keyword evidence="2" id="KW-1133">Transmembrane helix</keyword>